<reference evidence="1 2" key="1">
    <citation type="submission" date="2014-03" db="EMBL/GenBank/DDBJ databases">
        <title>Genomics of Bifidobacteria.</title>
        <authorList>
            <person name="Ventura M."/>
            <person name="Milani C."/>
            <person name="Lugli G.A."/>
        </authorList>
    </citation>
    <scope>NUCLEOTIDE SEQUENCE [LARGE SCALE GENOMIC DNA]</scope>
    <source>
        <strain evidence="1 2">LMG 10738</strain>
    </source>
</reference>
<accession>A0A087AW98</accession>
<proteinExistence type="predicted"/>
<keyword evidence="2" id="KW-1185">Reference proteome</keyword>
<dbReference type="RefSeq" id="WP_152598057.1">
    <property type="nucleotide sequence ID" value="NZ_JGYV01000010.1"/>
</dbReference>
<protein>
    <submittedName>
        <fullName evidence="1">Uncharacterized protein</fullName>
    </submittedName>
</protein>
<name>A0A087AW98_9BIFI</name>
<gene>
    <name evidence="1" type="ORF">BCUN_0881</name>
</gene>
<dbReference type="AlphaFoldDB" id="A0A087AW98"/>
<sequence length="223" mass="25430">MSDDITNMQYWTVRAHITGTDGQVVSNRYHRAILDSAEVDRWCDQPLATVGHDGQWIVHDAMDVLFDPQMPRPLSGQLWDVLHTIADQLRVTVPLIALGMDQDAHMQADTGPLTLRNDSDWSITRVDATGGEQRIVTASTHRAGKQYTIDTTLHTMDPTELAQAMLACFILETFVHTRKRGAEDRVVYDIPWRHDPGYELAWRLAHMPPLRMLPWEWRAANPL</sequence>
<evidence type="ECO:0000313" key="1">
    <source>
        <dbReference type="EMBL" id="KFI63048.1"/>
    </source>
</evidence>
<dbReference type="EMBL" id="JGYV01000010">
    <property type="protein sequence ID" value="KFI63048.1"/>
    <property type="molecule type" value="Genomic_DNA"/>
</dbReference>
<dbReference type="Proteomes" id="UP000029067">
    <property type="component" value="Unassembled WGS sequence"/>
</dbReference>
<comment type="caution">
    <text evidence="1">The sequence shown here is derived from an EMBL/GenBank/DDBJ whole genome shotgun (WGS) entry which is preliminary data.</text>
</comment>
<dbReference type="STRING" id="1688.BCUN_0881"/>
<organism evidence="1 2">
    <name type="scientific">Bifidobacterium cuniculi</name>
    <dbReference type="NCBI Taxonomy" id="1688"/>
    <lineage>
        <taxon>Bacteria</taxon>
        <taxon>Bacillati</taxon>
        <taxon>Actinomycetota</taxon>
        <taxon>Actinomycetes</taxon>
        <taxon>Bifidobacteriales</taxon>
        <taxon>Bifidobacteriaceae</taxon>
        <taxon>Bifidobacterium</taxon>
    </lineage>
</organism>
<dbReference type="OrthoDB" id="3201966at2"/>
<evidence type="ECO:0000313" key="2">
    <source>
        <dbReference type="Proteomes" id="UP000029067"/>
    </source>
</evidence>